<keyword evidence="6 13" id="KW-0285">Flavoprotein</keyword>
<dbReference type="InterPro" id="IPR015939">
    <property type="entry name" value="Fum_Rdtase/Succ_DH_flav-like_C"/>
</dbReference>
<evidence type="ECO:0000256" key="2">
    <source>
        <dbReference type="ARBA" id="ARBA00004950"/>
    </source>
</evidence>
<protein>
    <recommendedName>
        <fullName evidence="5 11">L-aspartate oxidase</fullName>
        <ecNumber evidence="4 11">1.4.3.16</ecNumber>
    </recommendedName>
</protein>
<dbReference type="GO" id="GO:0034628">
    <property type="term" value="P:'de novo' NAD+ biosynthetic process from L-aspartate"/>
    <property type="evidence" value="ECO:0007669"/>
    <property type="project" value="TreeGrafter"/>
</dbReference>
<dbReference type="RefSeq" id="WP_096460759.1">
    <property type="nucleotide sequence ID" value="NZ_AP014936.1"/>
</dbReference>
<dbReference type="SUPFAM" id="SSF51905">
    <property type="entry name" value="FAD/NAD(P)-binding domain"/>
    <property type="match status" value="1"/>
</dbReference>
<keyword evidence="7 13" id="KW-0662">Pyridine nucleotide biosynthesis</keyword>
<dbReference type="OrthoDB" id="9806724at2"/>
<dbReference type="NCBIfam" id="TIGR00551">
    <property type="entry name" value="nadB"/>
    <property type="match status" value="1"/>
</dbReference>
<name>A0A1B4VBQ3_9GAMM</name>
<evidence type="ECO:0000256" key="4">
    <source>
        <dbReference type="ARBA" id="ARBA00012173"/>
    </source>
</evidence>
<dbReference type="InterPro" id="IPR005288">
    <property type="entry name" value="NadB"/>
</dbReference>
<dbReference type="GO" id="GO:0005737">
    <property type="term" value="C:cytoplasm"/>
    <property type="evidence" value="ECO:0007669"/>
    <property type="project" value="UniProtKB-SubCell"/>
</dbReference>
<dbReference type="SUPFAM" id="SSF56425">
    <property type="entry name" value="Succinate dehydrogenase/fumarate reductase flavoprotein, catalytic domain"/>
    <property type="match status" value="1"/>
</dbReference>
<dbReference type="Gene3D" id="3.50.50.60">
    <property type="entry name" value="FAD/NAD(P)-binding domain"/>
    <property type="match status" value="1"/>
</dbReference>
<evidence type="ECO:0000259" key="16">
    <source>
        <dbReference type="Pfam" id="PF02910"/>
    </source>
</evidence>
<dbReference type="Proteomes" id="UP000218899">
    <property type="component" value="Chromosome"/>
</dbReference>
<evidence type="ECO:0000256" key="13">
    <source>
        <dbReference type="RuleBase" id="RU362049"/>
    </source>
</evidence>
<comment type="pathway">
    <text evidence="2 13">Cofactor biosynthesis; NAD(+) biosynthesis; iminoaspartate from L-aspartate (oxidase route): step 1/1.</text>
</comment>
<evidence type="ECO:0000256" key="5">
    <source>
        <dbReference type="ARBA" id="ARBA00021901"/>
    </source>
</evidence>
<dbReference type="PANTHER" id="PTHR42716:SF2">
    <property type="entry name" value="L-ASPARTATE OXIDASE, CHLOROPLASTIC"/>
    <property type="match status" value="1"/>
</dbReference>
<dbReference type="PANTHER" id="PTHR42716">
    <property type="entry name" value="L-ASPARTATE OXIDASE"/>
    <property type="match status" value="1"/>
</dbReference>
<evidence type="ECO:0000256" key="3">
    <source>
        <dbReference type="ARBA" id="ARBA00008562"/>
    </source>
</evidence>
<dbReference type="FunFam" id="3.90.700.10:FF:000002">
    <property type="entry name" value="L-aspartate oxidase"/>
    <property type="match status" value="1"/>
</dbReference>
<evidence type="ECO:0000256" key="6">
    <source>
        <dbReference type="ARBA" id="ARBA00022630"/>
    </source>
</evidence>
<evidence type="ECO:0000313" key="18">
    <source>
        <dbReference type="Proteomes" id="UP000218899"/>
    </source>
</evidence>
<dbReference type="Pfam" id="PF00890">
    <property type="entry name" value="FAD_binding_2"/>
    <property type="match status" value="1"/>
</dbReference>
<comment type="function">
    <text evidence="13">Catalyzes the oxidation of L-aspartate to iminoaspartate.</text>
</comment>
<evidence type="ECO:0000256" key="7">
    <source>
        <dbReference type="ARBA" id="ARBA00022642"/>
    </source>
</evidence>
<keyword evidence="8 13" id="KW-0274">FAD</keyword>
<dbReference type="UniPathway" id="UPA00253">
    <property type="reaction ID" value="UER00326"/>
</dbReference>
<keyword evidence="18" id="KW-1185">Reference proteome</keyword>
<sequence length="551" mass="60323">MARTPPAVDVLIVGSGAAGLSLALRLADTTRVAVLAKSGLLEGSSLYAQGGIAAVLDRRTDSFESHVDDTLDAGAGLCHRETVEHVVRRAPATIAWLAERGVSFTGGNAARAENGGSDYHLTREGGHSHRRVVHAADATGHAIETTLAERARAHRAIEVLENCIAIDLVTSGKLGLPGPNRCLGLYALDKTTGAIRTLAARYVVLATGGASKVYLYTSNPDTSTGDGIAMAWRAGCRVANMEFVQFHPTCLYHPRAKSFLISEAVRGEGGRLLLPNGEPFMAAHDPRGELAPRDIVARAIDFEMKRRGLDCVHLDISHRPASFIVEHFPTIYQRCRDLGYDITREPIPVVPAAHYTCGGIMTDLAGRTDLDRLYAIGECAFTGLHGANRLASNSLLECLVFAEGAASDLSSRIDKPEAERFTIPAWDESRVTDADEAVVVSHNWDELRRFMWDYVGIVRTTKRLERARHRVELLAEEIREYYANFRVTNDLIELRNLVLVADLIIRSALARKESRGLHYTRDYPLPDPRWTQQDTVLIPPRFAAAAVRANA</sequence>
<dbReference type="AlphaFoldDB" id="A0A1B4VBQ3"/>
<comment type="similarity">
    <text evidence="3 13">Belongs to the FAD-dependent oxidoreductase 2 family. NadB subfamily.</text>
</comment>
<dbReference type="PIRSF" id="PIRSF000171">
    <property type="entry name" value="SDHA_APRA_LASPO"/>
    <property type="match status" value="1"/>
</dbReference>
<feature type="domain" description="Fumarate reductase/succinate dehydrogenase flavoprotein-like C-terminal" evidence="16">
    <location>
        <begin position="445"/>
        <end position="530"/>
    </location>
</feature>
<feature type="coiled-coil region" evidence="14">
    <location>
        <begin position="457"/>
        <end position="484"/>
    </location>
</feature>
<reference evidence="17 18" key="1">
    <citation type="submission" date="2015-08" db="EMBL/GenBank/DDBJ databases">
        <title>Complete genome sequence of Sulfurifustis variabilis.</title>
        <authorList>
            <person name="Miura A."/>
            <person name="Kojima H."/>
            <person name="Fukui M."/>
        </authorList>
    </citation>
    <scope>NUCLEOTIDE SEQUENCE [LARGE SCALE GENOMIC DNA]</scope>
    <source>
        <strain evidence="18">skN76</strain>
    </source>
</reference>
<dbReference type="Gene3D" id="3.90.700.10">
    <property type="entry name" value="Succinate dehydrogenase/fumarate reductase flavoprotein, catalytic domain"/>
    <property type="match status" value="1"/>
</dbReference>
<comment type="subcellular location">
    <subcellularLocation>
        <location evidence="13">Cytoplasm</location>
    </subcellularLocation>
</comment>
<feature type="domain" description="FAD-dependent oxidoreductase 2 FAD-binding" evidence="15">
    <location>
        <begin position="9"/>
        <end position="395"/>
    </location>
</feature>
<dbReference type="Pfam" id="PF02910">
    <property type="entry name" value="Succ_DH_flav_C"/>
    <property type="match status" value="1"/>
</dbReference>
<evidence type="ECO:0000256" key="11">
    <source>
        <dbReference type="NCBIfam" id="TIGR00551"/>
    </source>
</evidence>
<dbReference type="SUPFAM" id="SSF46977">
    <property type="entry name" value="Succinate dehydrogenase/fumarate reductase flavoprotein C-terminal domain"/>
    <property type="match status" value="1"/>
</dbReference>
<dbReference type="KEGG" id="sva:SVA_1661"/>
<dbReference type="InterPro" id="IPR003953">
    <property type="entry name" value="FAD-dep_OxRdtase_2_FAD-bd"/>
</dbReference>
<dbReference type="GO" id="GO:0008734">
    <property type="term" value="F:L-aspartate oxidase activity"/>
    <property type="evidence" value="ECO:0007669"/>
    <property type="project" value="UniProtKB-UniRule"/>
</dbReference>
<dbReference type="InterPro" id="IPR036188">
    <property type="entry name" value="FAD/NAD-bd_sf"/>
</dbReference>
<evidence type="ECO:0000256" key="14">
    <source>
        <dbReference type="SAM" id="Coils"/>
    </source>
</evidence>
<dbReference type="EC" id="1.4.3.16" evidence="4 11"/>
<feature type="active site" description="Proton acceptor" evidence="12">
    <location>
        <position position="293"/>
    </location>
</feature>
<dbReference type="FunFam" id="1.20.58.100:FF:000002">
    <property type="entry name" value="L-aspartate oxidase"/>
    <property type="match status" value="1"/>
</dbReference>
<comment type="catalytic activity">
    <reaction evidence="10">
        <text>L-aspartate + O2 = iminosuccinate + H2O2</text>
        <dbReference type="Rhea" id="RHEA:25876"/>
        <dbReference type="ChEBI" id="CHEBI:15379"/>
        <dbReference type="ChEBI" id="CHEBI:16240"/>
        <dbReference type="ChEBI" id="CHEBI:29991"/>
        <dbReference type="ChEBI" id="CHEBI:77875"/>
        <dbReference type="EC" id="1.4.3.16"/>
    </reaction>
    <physiologicalReaction direction="left-to-right" evidence="10">
        <dbReference type="Rhea" id="RHEA:25877"/>
    </physiologicalReaction>
</comment>
<evidence type="ECO:0000313" key="17">
    <source>
        <dbReference type="EMBL" id="BAU48221.1"/>
    </source>
</evidence>
<dbReference type="Gene3D" id="1.20.58.100">
    <property type="entry name" value="Fumarate reductase/succinate dehydrogenase flavoprotein-like, C-terminal domain"/>
    <property type="match status" value="1"/>
</dbReference>
<evidence type="ECO:0000256" key="9">
    <source>
        <dbReference type="ARBA" id="ARBA00023002"/>
    </source>
</evidence>
<dbReference type="InterPro" id="IPR037099">
    <property type="entry name" value="Fum_R/Succ_DH_flav-like_C_sf"/>
</dbReference>
<evidence type="ECO:0000256" key="10">
    <source>
        <dbReference type="ARBA" id="ARBA00048305"/>
    </source>
</evidence>
<evidence type="ECO:0000256" key="8">
    <source>
        <dbReference type="ARBA" id="ARBA00022827"/>
    </source>
</evidence>
<keyword evidence="9 13" id="KW-0560">Oxidoreductase</keyword>
<proteinExistence type="inferred from homology"/>
<evidence type="ECO:0000256" key="12">
    <source>
        <dbReference type="PIRSR" id="PIRSR000171-1"/>
    </source>
</evidence>
<dbReference type="PRINTS" id="PR00368">
    <property type="entry name" value="FADPNR"/>
</dbReference>
<comment type="cofactor">
    <cofactor evidence="1 13">
        <name>FAD</name>
        <dbReference type="ChEBI" id="CHEBI:57692"/>
    </cofactor>
</comment>
<dbReference type="NCBIfam" id="NF006567">
    <property type="entry name" value="PRK09077.1"/>
    <property type="match status" value="1"/>
</dbReference>
<gene>
    <name evidence="17" type="ORF">SVA_1661</name>
</gene>
<dbReference type="EMBL" id="AP014936">
    <property type="protein sequence ID" value="BAU48221.1"/>
    <property type="molecule type" value="Genomic_DNA"/>
</dbReference>
<accession>A0A1B4VBQ3</accession>
<organism evidence="17 18">
    <name type="scientific">Sulfurifustis variabilis</name>
    <dbReference type="NCBI Taxonomy" id="1675686"/>
    <lineage>
        <taxon>Bacteria</taxon>
        <taxon>Pseudomonadati</taxon>
        <taxon>Pseudomonadota</taxon>
        <taxon>Gammaproteobacteria</taxon>
        <taxon>Acidiferrobacterales</taxon>
        <taxon>Acidiferrobacteraceae</taxon>
        <taxon>Sulfurifustis</taxon>
    </lineage>
</organism>
<evidence type="ECO:0000259" key="15">
    <source>
        <dbReference type="Pfam" id="PF00890"/>
    </source>
</evidence>
<keyword evidence="14" id="KW-0175">Coiled coil</keyword>
<dbReference type="InterPro" id="IPR027477">
    <property type="entry name" value="Succ_DH/fumarate_Rdtase_cat_sf"/>
</dbReference>
<evidence type="ECO:0000256" key="1">
    <source>
        <dbReference type="ARBA" id="ARBA00001974"/>
    </source>
</evidence>